<evidence type="ECO:0000313" key="3">
    <source>
        <dbReference type="EMBL" id="AER58243.1"/>
    </source>
</evidence>
<proteinExistence type="predicted"/>
<dbReference type="EMBL" id="JN635328">
    <property type="protein sequence ID" value="AER58231.1"/>
    <property type="molecule type" value="Genomic_RNA"/>
</dbReference>
<dbReference type="EMBL" id="JN635330">
    <property type="protein sequence ID" value="AER58243.1"/>
    <property type="molecule type" value="Genomic_RNA"/>
</dbReference>
<reference evidence="2" key="1">
    <citation type="journal article" date="2012" name="J. Gen. Virol.">
        <title>Two distinct sites are essential for virulent infection and support of variant satellite RNA replication in spontaneous beet black scorch virus variants.</title>
        <authorList>
            <person name="Xu J."/>
            <person name="Wang X."/>
            <person name="Shi L."/>
            <person name="Zhou Y."/>
            <person name="Li D."/>
            <person name="Han C."/>
            <person name="Zhang Z."/>
            <person name="Yu J."/>
        </authorList>
    </citation>
    <scope>NUCLEOTIDE SEQUENCE</scope>
    <source>
        <strain evidence="1">Xinjiang variant m149</strain>
        <strain evidence="2">Xinjiang variant m163</strain>
        <strain evidence="3">Xinjiang variant m294</strain>
    </source>
</reference>
<protein>
    <submittedName>
        <fullName evidence="2">5'K protein</fullName>
    </submittedName>
</protein>
<organism evidence="2">
    <name type="scientific">Beet black scorch virus</name>
    <dbReference type="NCBI Taxonomy" id="196375"/>
    <lineage>
        <taxon>Viruses</taxon>
        <taxon>Riboviria</taxon>
        <taxon>Orthornavirae</taxon>
        <taxon>Kitrinoviricota</taxon>
        <taxon>Tolucaviricetes</taxon>
        <taxon>Tolivirales</taxon>
        <taxon>Tombusviridae</taxon>
        <taxon>Procedovirinae</taxon>
        <taxon>Betanecrovirus</taxon>
        <taxon>Betanecrovirus betae</taxon>
    </lineage>
</organism>
<sequence>MSYRRSPLGFSCGHWLLQLCALLDSYRTLHLKDLTTLITKTIRRRNT</sequence>
<name>G8HU24_9TOMB</name>
<dbReference type="EMBL" id="JN635327">
    <property type="protein sequence ID" value="AER58225.1"/>
    <property type="molecule type" value="Genomic_RNA"/>
</dbReference>
<evidence type="ECO:0000313" key="2">
    <source>
        <dbReference type="EMBL" id="AER58231.1"/>
    </source>
</evidence>
<accession>G8HU24</accession>
<evidence type="ECO:0000313" key="1">
    <source>
        <dbReference type="EMBL" id="AER58225.1"/>
    </source>
</evidence>